<dbReference type="SUPFAM" id="SSF51395">
    <property type="entry name" value="FMN-linked oxidoreductases"/>
    <property type="match status" value="1"/>
</dbReference>
<dbReference type="InterPro" id="IPR017900">
    <property type="entry name" value="4Fe4S_Fe_S_CS"/>
</dbReference>
<feature type="domain" description="4Fe-4S ferredoxin-type" evidence="15">
    <location>
        <begin position="333"/>
        <end position="362"/>
    </location>
</feature>
<dbReference type="GO" id="GO:0051536">
    <property type="term" value="F:iron-sulfur cluster binding"/>
    <property type="evidence" value="ECO:0007669"/>
    <property type="project" value="UniProtKB-KW"/>
</dbReference>
<evidence type="ECO:0000259" key="15">
    <source>
        <dbReference type="PROSITE" id="PS51379"/>
    </source>
</evidence>
<evidence type="ECO:0000256" key="5">
    <source>
        <dbReference type="ARBA" id="ARBA00023002"/>
    </source>
</evidence>
<dbReference type="RefSeq" id="WP_042681323.1">
    <property type="nucleotide sequence ID" value="NZ_CABKTM010000043.1"/>
</dbReference>
<evidence type="ECO:0000256" key="6">
    <source>
        <dbReference type="ARBA" id="ARBA00023004"/>
    </source>
</evidence>
<dbReference type="PROSITE" id="PS51379">
    <property type="entry name" value="4FE4S_FER_2"/>
    <property type="match status" value="2"/>
</dbReference>
<dbReference type="Gene3D" id="3.30.70.20">
    <property type="match status" value="2"/>
</dbReference>
<dbReference type="GO" id="GO:0005737">
    <property type="term" value="C:cytoplasm"/>
    <property type="evidence" value="ECO:0007669"/>
    <property type="project" value="InterPro"/>
</dbReference>
<dbReference type="GO" id="GO:0050661">
    <property type="term" value="F:NADP binding"/>
    <property type="evidence" value="ECO:0007669"/>
    <property type="project" value="TreeGrafter"/>
</dbReference>
<evidence type="ECO:0000256" key="11">
    <source>
        <dbReference type="ARBA" id="ARBA00048792"/>
    </source>
</evidence>
<comment type="similarity">
    <text evidence="3">Belongs to the dihydropyrimidine dehydrogenase family.</text>
</comment>
<comment type="function">
    <text evidence="12">Involved in pyrimidine base degradation. Catalyzes physiologically the reduction of uracil to 5,6-dihydrouracil (DHU) by using NADH as a specific cosubstrate. It also catalyzes the reverse reaction and the reduction of thymine to 5,6-dihydrothymine (DHT).</text>
</comment>
<gene>
    <name evidence="16" type="ORF">NSA23_02495</name>
</gene>
<dbReference type="GO" id="GO:0046872">
    <property type="term" value="F:metal ion binding"/>
    <property type="evidence" value="ECO:0007669"/>
    <property type="project" value="UniProtKB-KW"/>
</dbReference>
<dbReference type="PROSITE" id="PS00912">
    <property type="entry name" value="DHODEHASE_2"/>
    <property type="match status" value="1"/>
</dbReference>
<dbReference type="OrthoDB" id="9813995at2"/>
<dbReference type="GO" id="GO:0004152">
    <property type="term" value="F:dihydroorotate dehydrogenase activity"/>
    <property type="evidence" value="ECO:0007669"/>
    <property type="project" value="UniProtKB-ARBA"/>
</dbReference>
<comment type="caution">
    <text evidence="16">The sequence shown here is derived from an EMBL/GenBank/DDBJ whole genome shotgun (WGS) entry which is preliminary data.</text>
</comment>
<dbReference type="EC" id="1.3.1.1" evidence="14"/>
<evidence type="ECO:0000313" key="17">
    <source>
        <dbReference type="Proteomes" id="UP001142078"/>
    </source>
</evidence>
<evidence type="ECO:0000256" key="10">
    <source>
        <dbReference type="ARBA" id="ARBA00047685"/>
    </source>
</evidence>
<dbReference type="InterPro" id="IPR017896">
    <property type="entry name" value="4Fe4S_Fe-S-bd"/>
</dbReference>
<accession>A0A9X2MFC0</accession>
<evidence type="ECO:0000256" key="2">
    <source>
        <dbReference type="ARBA" id="ARBA00004725"/>
    </source>
</evidence>
<dbReference type="InterPro" id="IPR013785">
    <property type="entry name" value="Aldolase_TIM"/>
</dbReference>
<evidence type="ECO:0000256" key="12">
    <source>
        <dbReference type="ARBA" id="ARBA00049578"/>
    </source>
</evidence>
<keyword evidence="6" id="KW-0408">Iron</keyword>
<evidence type="ECO:0000256" key="7">
    <source>
        <dbReference type="ARBA" id="ARBA00023014"/>
    </source>
</evidence>
<name>A0A9X2MFC0_9FIRM</name>
<evidence type="ECO:0000256" key="1">
    <source>
        <dbReference type="ARBA" id="ARBA00001917"/>
    </source>
</evidence>
<dbReference type="PANTHER" id="PTHR43073">
    <property type="entry name" value="DIHYDROPYRIMIDINE DEHYDROGENASE [NADP(+)]"/>
    <property type="match status" value="1"/>
</dbReference>
<comment type="catalytic activity">
    <reaction evidence="10">
        <text>5,6-dihydrothymine + NAD(+) = thymine + NADH + H(+)</text>
        <dbReference type="Rhea" id="RHEA:28791"/>
        <dbReference type="ChEBI" id="CHEBI:15378"/>
        <dbReference type="ChEBI" id="CHEBI:17821"/>
        <dbReference type="ChEBI" id="CHEBI:27468"/>
        <dbReference type="ChEBI" id="CHEBI:57540"/>
        <dbReference type="ChEBI" id="CHEBI:57945"/>
        <dbReference type="EC" id="1.3.1.1"/>
    </reaction>
</comment>
<dbReference type="InterPro" id="IPR001295">
    <property type="entry name" value="Dihydroorotate_DH_CS"/>
</dbReference>
<keyword evidence="7" id="KW-0411">Iron-sulfur</keyword>
<comment type="cofactor">
    <cofactor evidence="1">
        <name>FMN</name>
        <dbReference type="ChEBI" id="CHEBI:58210"/>
    </cofactor>
</comment>
<comment type="subunit">
    <text evidence="13">Heterotetramer of 2 PreA and 2 PreT subunits.</text>
</comment>
<reference evidence="16" key="1">
    <citation type="submission" date="2022-07" db="EMBL/GenBank/DDBJ databases">
        <title>Enhanced cultured diversity of the mouse gut microbiota enables custom-made synthetic communities.</title>
        <authorList>
            <person name="Afrizal A."/>
        </authorList>
    </citation>
    <scope>NUCLEOTIDE SEQUENCE</scope>
    <source>
        <strain evidence="16">DSM 29482</strain>
    </source>
</reference>
<dbReference type="InterPro" id="IPR005720">
    <property type="entry name" value="Dihydroorotate_DH_cat"/>
</dbReference>
<dbReference type="AlphaFoldDB" id="A0A9X2MFC0"/>
<keyword evidence="17" id="KW-1185">Reference proteome</keyword>
<dbReference type="GO" id="GO:0006212">
    <property type="term" value="P:uracil catabolic process"/>
    <property type="evidence" value="ECO:0007669"/>
    <property type="project" value="TreeGrafter"/>
</dbReference>
<dbReference type="EMBL" id="JANJZL010000001">
    <property type="protein sequence ID" value="MCR2042980.1"/>
    <property type="molecule type" value="Genomic_DNA"/>
</dbReference>
<dbReference type="PROSITE" id="PS00198">
    <property type="entry name" value="4FE4S_FER_1"/>
    <property type="match status" value="1"/>
</dbReference>
<dbReference type="PANTHER" id="PTHR43073:SF2">
    <property type="entry name" value="DIHYDROPYRIMIDINE DEHYDROGENASE [NADP(+)]"/>
    <property type="match status" value="1"/>
</dbReference>
<dbReference type="InterPro" id="IPR023359">
    <property type="entry name" value="Dihydro_DH_chainA_dom2"/>
</dbReference>
<evidence type="ECO:0000256" key="8">
    <source>
        <dbReference type="ARBA" id="ARBA00030119"/>
    </source>
</evidence>
<evidence type="ECO:0000256" key="4">
    <source>
        <dbReference type="ARBA" id="ARBA00022723"/>
    </source>
</evidence>
<proteinExistence type="inferred from homology"/>
<dbReference type="GO" id="GO:0004159">
    <property type="term" value="F:dihydropyrimidine dehydrogenase (NAD+) activity"/>
    <property type="evidence" value="ECO:0007669"/>
    <property type="project" value="UniProtKB-EC"/>
</dbReference>
<comment type="catalytic activity">
    <reaction evidence="11">
        <text>5,6-dihydrouracil + NAD(+) = uracil + NADH + H(+)</text>
        <dbReference type="Rhea" id="RHEA:20189"/>
        <dbReference type="ChEBI" id="CHEBI:15378"/>
        <dbReference type="ChEBI" id="CHEBI:15901"/>
        <dbReference type="ChEBI" id="CHEBI:17568"/>
        <dbReference type="ChEBI" id="CHEBI:57540"/>
        <dbReference type="ChEBI" id="CHEBI:57945"/>
        <dbReference type="EC" id="1.3.1.1"/>
    </reaction>
</comment>
<comment type="pathway">
    <text evidence="2">Pyrimidine metabolism; UMP biosynthesis via de novo pathway.</text>
</comment>
<keyword evidence="5" id="KW-0560">Oxidoreductase</keyword>
<dbReference type="Pfam" id="PF14697">
    <property type="entry name" value="Fer4_21"/>
    <property type="match status" value="1"/>
</dbReference>
<dbReference type="Gene3D" id="2.30.26.10">
    <property type="entry name" value="Dihydroorotate Dehydrogenase A, chain A, domain 2"/>
    <property type="match status" value="1"/>
</dbReference>
<dbReference type="GO" id="GO:0006210">
    <property type="term" value="P:thymine catabolic process"/>
    <property type="evidence" value="ECO:0007669"/>
    <property type="project" value="TreeGrafter"/>
</dbReference>
<evidence type="ECO:0000256" key="13">
    <source>
        <dbReference type="ARBA" id="ARBA00049714"/>
    </source>
</evidence>
<dbReference type="SUPFAM" id="SSF54862">
    <property type="entry name" value="4Fe-4S ferredoxins"/>
    <property type="match status" value="1"/>
</dbReference>
<protein>
    <recommendedName>
        <fullName evidence="14">dihydrouracil dehydrogenase (NAD(+))</fullName>
        <ecNumber evidence="14">1.3.1.1</ecNumber>
    </recommendedName>
    <alternativeName>
        <fullName evidence="9">Dihydrothymine dehydrogenase</fullName>
    </alternativeName>
    <alternativeName>
        <fullName evidence="8">Dihydrouracil dehydrogenase</fullName>
    </alternativeName>
</protein>
<keyword evidence="4" id="KW-0479">Metal-binding</keyword>
<feature type="domain" description="4Fe-4S ferredoxin-type" evidence="15">
    <location>
        <begin position="305"/>
        <end position="332"/>
    </location>
</feature>
<dbReference type="GO" id="GO:0002058">
    <property type="term" value="F:uracil binding"/>
    <property type="evidence" value="ECO:0007669"/>
    <property type="project" value="TreeGrafter"/>
</dbReference>
<evidence type="ECO:0000313" key="16">
    <source>
        <dbReference type="EMBL" id="MCR2042980.1"/>
    </source>
</evidence>
<dbReference type="Proteomes" id="UP001142078">
    <property type="component" value="Unassembled WGS sequence"/>
</dbReference>
<sequence>MANLNVNICGMDFKNPIMTAAGPGAKDGEMCKKAKEGGVGGIVTKTISVEAADVPRPCMAKTSAGFLNTELWSELPKEQWIEKEYKKVKETGLPVIISMGYTADQIKEIGPLVRPYADAVELSTHYVGTDVTPIVDALKAAKNALDVPVFMKMSPHTDIQKIAKAVENAGADGLVMINSFGPCMAIDTNTGYPIMGSEAGYGWLSGAAIRPLTIRCIYDAAQVIDIPIIGVGGVTSGRDAAEMLMAGANAVQICTEAILKGPSIYGKVAKELHDFLEEKGYNDVNEIVGLAIEKGKERKFRTYSIPPVIDQEKCILCGQCKISCVYDAITLDGEWTLNENKCFGCGLCVTKCPTNALTIDYL</sequence>
<evidence type="ECO:0000256" key="14">
    <source>
        <dbReference type="ARBA" id="ARBA00049728"/>
    </source>
</evidence>
<dbReference type="GO" id="GO:0006207">
    <property type="term" value="P:'de novo' pyrimidine nucleobase biosynthetic process"/>
    <property type="evidence" value="ECO:0007669"/>
    <property type="project" value="InterPro"/>
</dbReference>
<evidence type="ECO:0000256" key="3">
    <source>
        <dbReference type="ARBA" id="ARBA00010804"/>
    </source>
</evidence>
<organism evidence="16 17">
    <name type="scientific">Anaerosalibacter massiliensis</name>
    <dbReference type="NCBI Taxonomy" id="1347392"/>
    <lineage>
        <taxon>Bacteria</taxon>
        <taxon>Bacillati</taxon>
        <taxon>Bacillota</taxon>
        <taxon>Tissierellia</taxon>
        <taxon>Tissierellales</taxon>
        <taxon>Sporanaerobacteraceae</taxon>
        <taxon>Anaerosalibacter</taxon>
    </lineage>
</organism>
<dbReference type="Gene3D" id="3.20.20.70">
    <property type="entry name" value="Aldolase class I"/>
    <property type="match status" value="1"/>
</dbReference>
<dbReference type="Pfam" id="PF01180">
    <property type="entry name" value="DHO_dh"/>
    <property type="match status" value="1"/>
</dbReference>
<evidence type="ECO:0000256" key="9">
    <source>
        <dbReference type="ARBA" id="ARBA00032722"/>
    </source>
</evidence>